<gene>
    <name evidence="1" type="ORF">PIB30_021396</name>
</gene>
<accession>A0ABU6T9M6</accession>
<evidence type="ECO:0000313" key="1">
    <source>
        <dbReference type="EMBL" id="MED6145039.1"/>
    </source>
</evidence>
<dbReference type="EMBL" id="JASCZI010090691">
    <property type="protein sequence ID" value="MED6145039.1"/>
    <property type="molecule type" value="Genomic_DNA"/>
</dbReference>
<proteinExistence type="predicted"/>
<organism evidence="1 2">
    <name type="scientific">Stylosanthes scabra</name>
    <dbReference type="NCBI Taxonomy" id="79078"/>
    <lineage>
        <taxon>Eukaryota</taxon>
        <taxon>Viridiplantae</taxon>
        <taxon>Streptophyta</taxon>
        <taxon>Embryophyta</taxon>
        <taxon>Tracheophyta</taxon>
        <taxon>Spermatophyta</taxon>
        <taxon>Magnoliopsida</taxon>
        <taxon>eudicotyledons</taxon>
        <taxon>Gunneridae</taxon>
        <taxon>Pentapetalae</taxon>
        <taxon>rosids</taxon>
        <taxon>fabids</taxon>
        <taxon>Fabales</taxon>
        <taxon>Fabaceae</taxon>
        <taxon>Papilionoideae</taxon>
        <taxon>50 kb inversion clade</taxon>
        <taxon>dalbergioids sensu lato</taxon>
        <taxon>Dalbergieae</taxon>
        <taxon>Pterocarpus clade</taxon>
        <taxon>Stylosanthes</taxon>
    </lineage>
</organism>
<name>A0ABU6T9M6_9FABA</name>
<keyword evidence="2" id="KW-1185">Reference proteome</keyword>
<reference evidence="1 2" key="1">
    <citation type="journal article" date="2023" name="Plants (Basel)">
        <title>Bridging the Gap: Combining Genomics and Transcriptomics Approaches to Understand Stylosanthes scabra, an Orphan Legume from the Brazilian Caatinga.</title>
        <authorList>
            <person name="Ferreira-Neto J.R.C."/>
            <person name="da Silva M.D."/>
            <person name="Binneck E."/>
            <person name="de Melo N.F."/>
            <person name="da Silva R.H."/>
            <person name="de Melo A.L.T.M."/>
            <person name="Pandolfi V."/>
            <person name="Bustamante F.O."/>
            <person name="Brasileiro-Vidal A.C."/>
            <person name="Benko-Iseppon A.M."/>
        </authorList>
    </citation>
    <scope>NUCLEOTIDE SEQUENCE [LARGE SCALE GENOMIC DNA]</scope>
    <source>
        <tissue evidence="1">Leaves</tissue>
    </source>
</reference>
<dbReference type="Proteomes" id="UP001341840">
    <property type="component" value="Unassembled WGS sequence"/>
</dbReference>
<protein>
    <submittedName>
        <fullName evidence="1">Uncharacterized protein</fullName>
    </submittedName>
</protein>
<sequence length="87" mass="9654">MITMPQWPNSISAKQAEALASLLTSRDNQSLPPPSSSVSASPLSLFPCPSFAVTRFGWNHHRSLSRSTTVFVVTRHSPRFELRTEDV</sequence>
<comment type="caution">
    <text evidence="1">The sequence shown here is derived from an EMBL/GenBank/DDBJ whole genome shotgun (WGS) entry which is preliminary data.</text>
</comment>
<feature type="non-terminal residue" evidence="1">
    <location>
        <position position="87"/>
    </location>
</feature>
<evidence type="ECO:0000313" key="2">
    <source>
        <dbReference type="Proteomes" id="UP001341840"/>
    </source>
</evidence>